<dbReference type="EMBL" id="FMSV02000540">
    <property type="protein sequence ID" value="SEH07752.1"/>
    <property type="molecule type" value="Genomic_DNA"/>
</dbReference>
<dbReference type="EC" id="3.1.3.25" evidence="4"/>
<dbReference type="SUPFAM" id="SSF56655">
    <property type="entry name" value="Carbohydrate phosphatase"/>
    <property type="match status" value="1"/>
</dbReference>
<feature type="binding site" evidence="11">
    <location>
        <position position="87"/>
    </location>
    <ligand>
        <name>Mg(2+)</name>
        <dbReference type="ChEBI" id="CHEBI:18420"/>
        <label>1</label>
        <note>catalytic</note>
    </ligand>
</feature>
<sequence>MSAPKLEHLRPLLKSVAQEELLARFQSCDAQQKADGSLVTEADLAANTRIIQALKQSYPDIPVLSEEMPATEQEALLAAQTPLWCLDPLDGTTNFSAGLPCFAISLALLEAGQAQMGMVYDPMRDECFSAIRGQGAELNGQKLGTLKPRTPLHKGVGLVDFKRLSPTLQQRLLSAPPYASQRNIGAVVLDWCWLAAGRAHVYIHGGQKLWDYAAAALIFAEAGGSACSFEGEEIQPNTLKSRSAIAALDAEIFEQWQNWLNS</sequence>
<evidence type="ECO:0000256" key="1">
    <source>
        <dbReference type="ARBA" id="ARBA00001033"/>
    </source>
</evidence>
<keyword evidence="7" id="KW-0804">Transcription</keyword>
<evidence type="ECO:0000256" key="10">
    <source>
        <dbReference type="ARBA" id="ARBA00030730"/>
    </source>
</evidence>
<keyword evidence="13" id="KW-1185">Reference proteome</keyword>
<comment type="catalytic activity">
    <reaction evidence="1">
        <text>a myo-inositol phosphate + H2O = myo-inositol + phosphate</text>
        <dbReference type="Rhea" id="RHEA:24056"/>
        <dbReference type="ChEBI" id="CHEBI:15377"/>
        <dbReference type="ChEBI" id="CHEBI:17268"/>
        <dbReference type="ChEBI" id="CHEBI:43474"/>
        <dbReference type="ChEBI" id="CHEBI:84139"/>
        <dbReference type="EC" id="3.1.3.25"/>
    </reaction>
</comment>
<comment type="similarity">
    <text evidence="3">Belongs to the inositol monophosphatase superfamily.</text>
</comment>
<protein>
    <recommendedName>
        <fullName evidence="9">Nus factor SuhB</fullName>
        <ecNumber evidence="4">3.1.3.25</ecNumber>
    </recommendedName>
    <alternativeName>
        <fullName evidence="10">Inositol-1-monophosphatase</fullName>
    </alternativeName>
</protein>
<evidence type="ECO:0000256" key="4">
    <source>
        <dbReference type="ARBA" id="ARBA00013106"/>
    </source>
</evidence>
<dbReference type="Proteomes" id="UP000236724">
    <property type="component" value="Unassembled WGS sequence"/>
</dbReference>
<evidence type="ECO:0000313" key="12">
    <source>
        <dbReference type="EMBL" id="SEH07752.1"/>
    </source>
</evidence>
<dbReference type="Pfam" id="PF00459">
    <property type="entry name" value="Inositol_P"/>
    <property type="match status" value="1"/>
</dbReference>
<keyword evidence="8 11" id="KW-0460">Magnesium</keyword>
<dbReference type="PANTHER" id="PTHR20854">
    <property type="entry name" value="INOSITOL MONOPHOSPHATASE"/>
    <property type="match status" value="1"/>
</dbReference>
<dbReference type="RefSeq" id="WP_103921374.1">
    <property type="nucleotide sequence ID" value="NZ_FMSV02000540.1"/>
</dbReference>
<dbReference type="PROSITE" id="PS00629">
    <property type="entry name" value="IMP_1"/>
    <property type="match status" value="1"/>
</dbReference>
<evidence type="ECO:0000256" key="8">
    <source>
        <dbReference type="ARBA" id="ARBA00022842"/>
    </source>
</evidence>
<gene>
    <name evidence="12" type="primary">suhB_2</name>
    <name evidence="12" type="ORF">MBHS_03637</name>
</gene>
<reference evidence="12 13" key="1">
    <citation type="submission" date="2016-10" db="EMBL/GenBank/DDBJ databases">
        <authorList>
            <person name="de Groot N.N."/>
        </authorList>
    </citation>
    <scope>NUCLEOTIDE SEQUENCE [LARGE SCALE GENOMIC DNA]</scope>
    <source>
        <strain evidence="12">MBHS1</strain>
    </source>
</reference>
<dbReference type="AlphaFoldDB" id="A0A1H6FCD6"/>
<evidence type="ECO:0000256" key="11">
    <source>
        <dbReference type="PIRSR" id="PIRSR600760-2"/>
    </source>
</evidence>
<dbReference type="OrthoDB" id="9785695at2"/>
<evidence type="ECO:0000256" key="2">
    <source>
        <dbReference type="ARBA" id="ARBA00001946"/>
    </source>
</evidence>
<dbReference type="GO" id="GO:0046872">
    <property type="term" value="F:metal ion binding"/>
    <property type="evidence" value="ECO:0007669"/>
    <property type="project" value="UniProtKB-KW"/>
</dbReference>
<feature type="binding site" evidence="11">
    <location>
        <position position="89"/>
    </location>
    <ligand>
        <name>Mg(2+)</name>
        <dbReference type="ChEBI" id="CHEBI:18420"/>
        <label>1</label>
        <note>catalytic</note>
    </ligand>
</feature>
<evidence type="ECO:0000256" key="6">
    <source>
        <dbReference type="ARBA" id="ARBA00022801"/>
    </source>
</evidence>
<dbReference type="Gene3D" id="3.40.190.80">
    <property type="match status" value="1"/>
</dbReference>
<accession>A0A1H6FCD6</accession>
<dbReference type="GO" id="GO:0006020">
    <property type="term" value="P:inositol metabolic process"/>
    <property type="evidence" value="ECO:0007669"/>
    <property type="project" value="TreeGrafter"/>
</dbReference>
<dbReference type="GO" id="GO:0008934">
    <property type="term" value="F:inositol monophosphate 1-phosphatase activity"/>
    <property type="evidence" value="ECO:0007669"/>
    <property type="project" value="TreeGrafter"/>
</dbReference>
<evidence type="ECO:0000256" key="3">
    <source>
        <dbReference type="ARBA" id="ARBA00009759"/>
    </source>
</evidence>
<dbReference type="GO" id="GO:0007165">
    <property type="term" value="P:signal transduction"/>
    <property type="evidence" value="ECO:0007669"/>
    <property type="project" value="TreeGrafter"/>
</dbReference>
<comment type="cofactor">
    <cofactor evidence="2 11">
        <name>Mg(2+)</name>
        <dbReference type="ChEBI" id="CHEBI:18420"/>
    </cofactor>
</comment>
<feature type="binding site" evidence="11">
    <location>
        <position position="211"/>
    </location>
    <ligand>
        <name>Mg(2+)</name>
        <dbReference type="ChEBI" id="CHEBI:18420"/>
        <label>1</label>
        <note>catalytic</note>
    </ligand>
</feature>
<dbReference type="PANTHER" id="PTHR20854:SF4">
    <property type="entry name" value="INOSITOL-1-MONOPHOSPHATASE-RELATED"/>
    <property type="match status" value="1"/>
</dbReference>
<dbReference type="Gene3D" id="3.30.540.10">
    <property type="entry name" value="Fructose-1,6-Bisphosphatase, subunit A, domain 1"/>
    <property type="match status" value="1"/>
</dbReference>
<evidence type="ECO:0000256" key="9">
    <source>
        <dbReference type="ARBA" id="ARBA00023884"/>
    </source>
</evidence>
<evidence type="ECO:0000256" key="7">
    <source>
        <dbReference type="ARBA" id="ARBA00022814"/>
    </source>
</evidence>
<organism evidence="12 13">
    <name type="scientific">Candidatus Venteria ishoeyi</name>
    <dbReference type="NCBI Taxonomy" id="1899563"/>
    <lineage>
        <taxon>Bacteria</taxon>
        <taxon>Pseudomonadati</taxon>
        <taxon>Pseudomonadota</taxon>
        <taxon>Gammaproteobacteria</taxon>
        <taxon>Thiotrichales</taxon>
        <taxon>Thiotrichaceae</taxon>
        <taxon>Venteria</taxon>
    </lineage>
</organism>
<dbReference type="FunFam" id="3.30.540.10:FF:000003">
    <property type="entry name" value="Inositol-1-monophosphatase"/>
    <property type="match status" value="1"/>
</dbReference>
<keyword evidence="7" id="KW-0889">Transcription antitermination</keyword>
<feature type="binding site" evidence="11">
    <location>
        <position position="90"/>
    </location>
    <ligand>
        <name>Mg(2+)</name>
        <dbReference type="ChEBI" id="CHEBI:18420"/>
        <label>2</label>
    </ligand>
</feature>
<keyword evidence="6 12" id="KW-0378">Hydrolase</keyword>
<feature type="binding site" evidence="11">
    <location>
        <position position="66"/>
    </location>
    <ligand>
        <name>Mg(2+)</name>
        <dbReference type="ChEBI" id="CHEBI:18420"/>
        <label>1</label>
        <note>catalytic</note>
    </ligand>
</feature>
<evidence type="ECO:0000256" key="5">
    <source>
        <dbReference type="ARBA" id="ARBA00022723"/>
    </source>
</evidence>
<dbReference type="GO" id="GO:0031564">
    <property type="term" value="P:transcription antitermination"/>
    <property type="evidence" value="ECO:0007669"/>
    <property type="project" value="UniProtKB-KW"/>
</dbReference>
<dbReference type="InterPro" id="IPR000760">
    <property type="entry name" value="Inositol_monophosphatase-like"/>
</dbReference>
<dbReference type="InterPro" id="IPR020583">
    <property type="entry name" value="Inositol_monoP_metal-BS"/>
</dbReference>
<evidence type="ECO:0000313" key="13">
    <source>
        <dbReference type="Proteomes" id="UP000236724"/>
    </source>
</evidence>
<keyword evidence="7" id="KW-0805">Transcription regulation</keyword>
<keyword evidence="5 11" id="KW-0479">Metal-binding</keyword>
<dbReference type="PRINTS" id="PR00377">
    <property type="entry name" value="IMPHPHTASES"/>
</dbReference>
<proteinExistence type="inferred from homology"/>
<name>A0A1H6FCD6_9GAMM</name>
<dbReference type="CDD" id="cd01637">
    <property type="entry name" value="IMPase_like"/>
    <property type="match status" value="1"/>
</dbReference>